<dbReference type="RefSeq" id="WP_091375929.1">
    <property type="nucleotide sequence ID" value="NZ_FNDV01000006.1"/>
</dbReference>
<dbReference type="AlphaFoldDB" id="A0A1H0PEG9"/>
<evidence type="ECO:0000313" key="1">
    <source>
        <dbReference type="EMBL" id="SDP03413.1"/>
    </source>
</evidence>
<dbReference type="OrthoDB" id="3698955at2"/>
<dbReference type="STRING" id="504798.SAMN05421871_106368"/>
<name>A0A1H0PEG9_9PSEU</name>
<reference evidence="2" key="1">
    <citation type="submission" date="2016-10" db="EMBL/GenBank/DDBJ databases">
        <authorList>
            <person name="Varghese N."/>
            <person name="Submissions S."/>
        </authorList>
    </citation>
    <scope>NUCLEOTIDE SEQUENCE [LARGE SCALE GENOMIC DNA]</scope>
    <source>
        <strain evidence="2">IBRC-M 10655</strain>
    </source>
</reference>
<accession>A0A1H0PEG9</accession>
<protein>
    <submittedName>
        <fullName evidence="1">Uncharacterized protein</fullName>
    </submittedName>
</protein>
<dbReference type="Proteomes" id="UP000199651">
    <property type="component" value="Unassembled WGS sequence"/>
</dbReference>
<sequence>MTDAELLAELAGMLDRIDPVPATVRTAAMLAGTFVGARWDWLELSPLAGVAVRGEARMWRCGAGVIEIADRVRGLLTIPVTRAELHSAAGVVAVAVDSVGAFSVRVPTGRMRLVLHRAGEVPLVTGWFR</sequence>
<evidence type="ECO:0000313" key="2">
    <source>
        <dbReference type="Proteomes" id="UP000199651"/>
    </source>
</evidence>
<keyword evidence="2" id="KW-1185">Reference proteome</keyword>
<proteinExistence type="predicted"/>
<dbReference type="EMBL" id="FNJB01000006">
    <property type="protein sequence ID" value="SDP03413.1"/>
    <property type="molecule type" value="Genomic_DNA"/>
</dbReference>
<gene>
    <name evidence="1" type="ORF">SAMN05192558_10684</name>
</gene>
<organism evidence="1 2">
    <name type="scientific">Actinokineospora alba</name>
    <dbReference type="NCBI Taxonomy" id="504798"/>
    <lineage>
        <taxon>Bacteria</taxon>
        <taxon>Bacillati</taxon>
        <taxon>Actinomycetota</taxon>
        <taxon>Actinomycetes</taxon>
        <taxon>Pseudonocardiales</taxon>
        <taxon>Pseudonocardiaceae</taxon>
        <taxon>Actinokineospora</taxon>
    </lineage>
</organism>